<protein>
    <submittedName>
        <fullName evidence="1">Uncharacterized protein</fullName>
    </submittedName>
</protein>
<reference evidence="1 2" key="1">
    <citation type="submission" date="2017-10" db="EMBL/GenBank/DDBJ databases">
        <title>Bacillus sp. nov., a halophilic bacterium isolated from a Keqin Lake.</title>
        <authorList>
            <person name="Wang H."/>
        </authorList>
    </citation>
    <scope>NUCLEOTIDE SEQUENCE [LARGE SCALE GENOMIC DNA]</scope>
    <source>
        <strain evidence="1 2">KQ-12</strain>
    </source>
</reference>
<accession>A0A323TAZ2</accession>
<sequence>MVYHFGDVKVEETTSNMISPEIGTVVFECSSNQVTPFAVTIERRGDRYTNTAKGLLGQKVENPQEFDEFLREKAQEVLKKKFE</sequence>
<name>A0A323TAZ2_9BACI</name>
<gene>
    <name evidence="1" type="ORF">CR194_12880</name>
</gene>
<dbReference type="Proteomes" id="UP000248214">
    <property type="component" value="Unassembled WGS sequence"/>
</dbReference>
<organism evidence="1 2">
    <name type="scientific">Salipaludibacillus keqinensis</name>
    <dbReference type="NCBI Taxonomy" id="2045207"/>
    <lineage>
        <taxon>Bacteria</taxon>
        <taxon>Bacillati</taxon>
        <taxon>Bacillota</taxon>
        <taxon>Bacilli</taxon>
        <taxon>Bacillales</taxon>
        <taxon>Bacillaceae</taxon>
    </lineage>
</organism>
<comment type="caution">
    <text evidence="1">The sequence shown here is derived from an EMBL/GenBank/DDBJ whole genome shotgun (WGS) entry which is preliminary data.</text>
</comment>
<dbReference type="RefSeq" id="WP_110610109.1">
    <property type="nucleotide sequence ID" value="NZ_PDOD01000003.1"/>
</dbReference>
<proteinExistence type="predicted"/>
<evidence type="ECO:0000313" key="2">
    <source>
        <dbReference type="Proteomes" id="UP000248214"/>
    </source>
</evidence>
<dbReference type="OrthoDB" id="2970354at2"/>
<dbReference type="AlphaFoldDB" id="A0A323TAZ2"/>
<keyword evidence="2" id="KW-1185">Reference proteome</keyword>
<dbReference type="EMBL" id="PDOD01000003">
    <property type="protein sequence ID" value="PYZ92558.1"/>
    <property type="molecule type" value="Genomic_DNA"/>
</dbReference>
<evidence type="ECO:0000313" key="1">
    <source>
        <dbReference type="EMBL" id="PYZ92558.1"/>
    </source>
</evidence>